<evidence type="ECO:0000313" key="6">
    <source>
        <dbReference type="Proteomes" id="UP001642502"/>
    </source>
</evidence>
<dbReference type="CDD" id="cd12148">
    <property type="entry name" value="fungal_TF_MHR"/>
    <property type="match status" value="1"/>
</dbReference>
<keyword evidence="2" id="KW-0539">Nucleus</keyword>
<dbReference type="InterPro" id="IPR007219">
    <property type="entry name" value="XnlR_reg_dom"/>
</dbReference>
<name>A0ABP0D7Y7_9PEZI</name>
<sequence>MARMEDLLALLVERTEDLNRSAALTLRPTCGSQQDDNNAQRQEVQQQYQQQVPFALQADRPAASTWEILLNDGQEEGALPFTLPSSTDGTPQSGTKRNTHDKSAAWKPALSPRDTLPANTGTLQNGMHEISHVLALYPSTQLALQLWTVYVKAVDPVLKILHIPTLQYTVVATILNPASAGPSTLALTLAIYYAALTAEPTIMAPEEARAQLARCKTALDSLLTVTNLVERPDMPFLQALAIYVTCLRVHNASRSVWVLNGLAIRLAQSMGLHRNEAYSQLSPFESEMRLCLWWHLCVLDSRAPEDQGLQPHGIVAEGGLRQPLNVNDAQLYPDMTQLPLEMTGKWTDMSFFLVQTEGCRRMHPILEIQAPDSMGAAEPDAQHSNGDQRKLFRDPDRYMQARFGVSMDGQEMLPDLARMAIQHVNTAVKKMEFVLQLRKEISLQRSTEPGRTRFSDKQRESALLRPSFRLACAALQSSRALQQASAATPFAWLFRTYIQWYALAYVLRCLCCHPRESVAEIHRLSEEAWDLVDALLPRIPQPQGRDDESNDSGSIWNYLHKLRQQAALLRDDQARMIAANAGQTQAINTMLAEQPPGRLAEKPVADQTTTTADADLFAESGSGQDWNMANAGQASPDGLSSLDLFMADIPFLTDWDAFISI</sequence>
<protein>
    <recommendedName>
        <fullName evidence="4">Xylanolytic transcriptional activator regulatory domain-containing protein</fullName>
    </recommendedName>
</protein>
<organism evidence="5 6">
    <name type="scientific">Sporothrix epigloea</name>
    <dbReference type="NCBI Taxonomy" id="1892477"/>
    <lineage>
        <taxon>Eukaryota</taxon>
        <taxon>Fungi</taxon>
        <taxon>Dikarya</taxon>
        <taxon>Ascomycota</taxon>
        <taxon>Pezizomycotina</taxon>
        <taxon>Sordariomycetes</taxon>
        <taxon>Sordariomycetidae</taxon>
        <taxon>Ophiostomatales</taxon>
        <taxon>Ophiostomataceae</taxon>
        <taxon>Sporothrix</taxon>
    </lineage>
</organism>
<gene>
    <name evidence="5" type="ORF">SEPCBS119000_000929</name>
</gene>
<accession>A0ABP0D7Y7</accession>
<reference evidence="5 6" key="1">
    <citation type="submission" date="2024-01" db="EMBL/GenBank/DDBJ databases">
        <authorList>
            <person name="Allen C."/>
            <person name="Tagirdzhanova G."/>
        </authorList>
    </citation>
    <scope>NUCLEOTIDE SEQUENCE [LARGE SCALE GENOMIC DNA]</scope>
    <source>
        <strain evidence="5 6">CBS 119000</strain>
    </source>
</reference>
<dbReference type="PANTHER" id="PTHR31001:SF85">
    <property type="entry name" value="ZN(II)2CYS6 TRANSCRIPTION FACTOR (EUROFUNG)"/>
    <property type="match status" value="1"/>
</dbReference>
<dbReference type="EMBL" id="CAWUON010000006">
    <property type="protein sequence ID" value="CAK7264323.1"/>
    <property type="molecule type" value="Genomic_DNA"/>
</dbReference>
<keyword evidence="6" id="KW-1185">Reference proteome</keyword>
<feature type="domain" description="Xylanolytic transcriptional activator regulatory" evidence="4">
    <location>
        <begin position="256"/>
        <end position="329"/>
    </location>
</feature>
<dbReference type="Pfam" id="PF04082">
    <property type="entry name" value="Fungal_trans"/>
    <property type="match status" value="1"/>
</dbReference>
<evidence type="ECO:0000313" key="5">
    <source>
        <dbReference type="EMBL" id="CAK7264323.1"/>
    </source>
</evidence>
<dbReference type="InterPro" id="IPR050613">
    <property type="entry name" value="Sec_Metabolite_Reg"/>
</dbReference>
<comment type="subcellular location">
    <subcellularLocation>
        <location evidence="1">Nucleus</location>
    </subcellularLocation>
</comment>
<dbReference type="Proteomes" id="UP001642502">
    <property type="component" value="Unassembled WGS sequence"/>
</dbReference>
<feature type="compositionally biased region" description="Polar residues" evidence="3">
    <location>
        <begin position="30"/>
        <end position="39"/>
    </location>
</feature>
<feature type="compositionally biased region" description="Polar residues" evidence="3">
    <location>
        <begin position="83"/>
        <end position="96"/>
    </location>
</feature>
<evidence type="ECO:0000256" key="3">
    <source>
        <dbReference type="SAM" id="MobiDB-lite"/>
    </source>
</evidence>
<dbReference type="PANTHER" id="PTHR31001">
    <property type="entry name" value="UNCHARACTERIZED TRANSCRIPTIONAL REGULATORY PROTEIN"/>
    <property type="match status" value="1"/>
</dbReference>
<dbReference type="SMART" id="SM00906">
    <property type="entry name" value="Fungal_trans"/>
    <property type="match status" value="1"/>
</dbReference>
<feature type="region of interest" description="Disordered" evidence="3">
    <location>
        <begin position="77"/>
        <end position="114"/>
    </location>
</feature>
<evidence type="ECO:0000256" key="2">
    <source>
        <dbReference type="ARBA" id="ARBA00023242"/>
    </source>
</evidence>
<proteinExistence type="predicted"/>
<comment type="caution">
    <text evidence="5">The sequence shown here is derived from an EMBL/GenBank/DDBJ whole genome shotgun (WGS) entry which is preliminary data.</text>
</comment>
<evidence type="ECO:0000259" key="4">
    <source>
        <dbReference type="SMART" id="SM00906"/>
    </source>
</evidence>
<evidence type="ECO:0000256" key="1">
    <source>
        <dbReference type="ARBA" id="ARBA00004123"/>
    </source>
</evidence>
<feature type="region of interest" description="Disordered" evidence="3">
    <location>
        <begin position="28"/>
        <end position="47"/>
    </location>
</feature>